<dbReference type="AlphaFoldDB" id="A0A2W2FEY0"/>
<evidence type="ECO:0008006" key="3">
    <source>
        <dbReference type="Google" id="ProtNLM"/>
    </source>
</evidence>
<dbReference type="PANTHER" id="PTHR30007:SF0">
    <property type="entry name" value="TRANSPOSASE"/>
    <property type="match status" value="1"/>
</dbReference>
<dbReference type="EMBL" id="POUA01000288">
    <property type="protein sequence ID" value="PZG34222.1"/>
    <property type="molecule type" value="Genomic_DNA"/>
</dbReference>
<name>A0A2W2FEY0_9ACTN</name>
<dbReference type="Proteomes" id="UP000248544">
    <property type="component" value="Unassembled WGS sequence"/>
</dbReference>
<comment type="caution">
    <text evidence="1">The sequence shown here is derived from an EMBL/GenBank/DDBJ whole genome shotgun (WGS) entry which is preliminary data.</text>
</comment>
<evidence type="ECO:0000313" key="1">
    <source>
        <dbReference type="EMBL" id="PZG34222.1"/>
    </source>
</evidence>
<evidence type="ECO:0000313" key="2">
    <source>
        <dbReference type="Proteomes" id="UP000248544"/>
    </source>
</evidence>
<reference evidence="1 2" key="1">
    <citation type="submission" date="2018-01" db="EMBL/GenBank/DDBJ databases">
        <title>Draft genome sequence of Sphaerisporangium sp. 7K107.</title>
        <authorList>
            <person name="Sahin N."/>
            <person name="Saygin H."/>
            <person name="Ay H."/>
        </authorList>
    </citation>
    <scope>NUCLEOTIDE SEQUENCE [LARGE SCALE GENOMIC DNA]</scope>
    <source>
        <strain evidence="1 2">7K107</strain>
    </source>
</reference>
<dbReference type="PANTHER" id="PTHR30007">
    <property type="entry name" value="PHP DOMAIN PROTEIN"/>
    <property type="match status" value="1"/>
</dbReference>
<protein>
    <recommendedName>
        <fullName evidence="3">Transposase</fullName>
    </recommendedName>
</protein>
<dbReference type="RefSeq" id="WP_111170468.1">
    <property type="nucleotide sequence ID" value="NZ_POUA01000288.1"/>
</dbReference>
<sequence length="118" mass="13214">MTTLAASHPAINHACTDRTYQTTVIDGGATLGIDLEAVRRDAAIRSFTPLPRRWVAELTFDRLMLRCHLIRDHEALPTRSVAMIYIAMIDLTTRRLTGESAFTWHGALTREQTGLNAH</sequence>
<gene>
    <name evidence="1" type="ORF">C1I98_28350</name>
</gene>
<organism evidence="1 2">
    <name type="scientific">Spongiactinospora gelatinilytica</name>
    <dbReference type="NCBI Taxonomy" id="2666298"/>
    <lineage>
        <taxon>Bacteria</taxon>
        <taxon>Bacillati</taxon>
        <taxon>Actinomycetota</taxon>
        <taxon>Actinomycetes</taxon>
        <taxon>Streptosporangiales</taxon>
        <taxon>Streptosporangiaceae</taxon>
        <taxon>Spongiactinospora</taxon>
    </lineage>
</organism>
<keyword evidence="2" id="KW-1185">Reference proteome</keyword>
<proteinExistence type="predicted"/>
<accession>A0A2W2FEY0</accession>